<feature type="chain" id="PRO_5001834022" description="Apolipoprotein M" evidence="5">
    <location>
        <begin position="19"/>
        <end position="225"/>
    </location>
</feature>
<reference evidence="6" key="2">
    <citation type="submission" date="2025-08" db="UniProtKB">
        <authorList>
            <consortium name="Ensembl"/>
        </authorList>
    </citation>
    <scope>IDENTIFICATION</scope>
</reference>
<evidence type="ECO:0000256" key="1">
    <source>
        <dbReference type="ARBA" id="ARBA00004613"/>
    </source>
</evidence>
<dbReference type="EMBL" id="AYCK01002359">
    <property type="status" value="NOT_ANNOTATED_CDS"/>
    <property type="molecule type" value="Genomic_DNA"/>
</dbReference>
<evidence type="ECO:0000256" key="2">
    <source>
        <dbReference type="ARBA" id="ARBA00022525"/>
    </source>
</evidence>
<protein>
    <recommendedName>
        <fullName evidence="8">Apolipoprotein M</fullName>
    </recommendedName>
</protein>
<evidence type="ECO:0000256" key="3">
    <source>
        <dbReference type="ARBA" id="ARBA00022729"/>
    </source>
</evidence>
<keyword evidence="2" id="KW-0964">Secreted</keyword>
<evidence type="ECO:0000256" key="4">
    <source>
        <dbReference type="ARBA" id="ARBA00023180"/>
    </source>
</evidence>
<reference evidence="6" key="3">
    <citation type="submission" date="2025-09" db="UniProtKB">
        <authorList>
            <consortium name="Ensembl"/>
        </authorList>
    </citation>
    <scope>IDENTIFICATION</scope>
</reference>
<keyword evidence="7" id="KW-1185">Reference proteome</keyword>
<dbReference type="Ensembl" id="ENSPFOT00000013353.1">
    <property type="protein sequence ID" value="ENSPFOP00000013335.1"/>
    <property type="gene ID" value="ENSPFOG00000013325.1"/>
</dbReference>
<organism evidence="6 7">
    <name type="scientific">Poecilia formosa</name>
    <name type="common">Amazon molly</name>
    <name type="synonym">Limia formosa</name>
    <dbReference type="NCBI Taxonomy" id="48698"/>
    <lineage>
        <taxon>Eukaryota</taxon>
        <taxon>Metazoa</taxon>
        <taxon>Chordata</taxon>
        <taxon>Craniata</taxon>
        <taxon>Vertebrata</taxon>
        <taxon>Euteleostomi</taxon>
        <taxon>Actinopterygii</taxon>
        <taxon>Neopterygii</taxon>
        <taxon>Teleostei</taxon>
        <taxon>Neoteleostei</taxon>
        <taxon>Acanthomorphata</taxon>
        <taxon>Ovalentaria</taxon>
        <taxon>Atherinomorphae</taxon>
        <taxon>Cyprinodontiformes</taxon>
        <taxon>Poeciliidae</taxon>
        <taxon>Poeciliinae</taxon>
        <taxon>Poecilia</taxon>
    </lineage>
</organism>
<evidence type="ECO:0000256" key="5">
    <source>
        <dbReference type="SAM" id="SignalP"/>
    </source>
</evidence>
<proteinExistence type="predicted"/>
<dbReference type="GO" id="GO:0005576">
    <property type="term" value="C:extracellular region"/>
    <property type="evidence" value="ECO:0007669"/>
    <property type="project" value="UniProtKB-SubCell"/>
</dbReference>
<feature type="signal peptide" evidence="5">
    <location>
        <begin position="1"/>
        <end position="18"/>
    </location>
</feature>
<keyword evidence="3 5" id="KW-0732">Signal</keyword>
<name>A0A087Y5N2_POEFO</name>
<dbReference type="OMA" id="SGRWHYI"/>
<evidence type="ECO:0008006" key="8">
    <source>
        <dbReference type="Google" id="ProtNLM"/>
    </source>
</evidence>
<evidence type="ECO:0000313" key="6">
    <source>
        <dbReference type="Ensembl" id="ENSPFOP00000013335.1"/>
    </source>
</evidence>
<dbReference type="InterPro" id="IPR012674">
    <property type="entry name" value="Calycin"/>
</dbReference>
<reference evidence="7" key="1">
    <citation type="submission" date="2013-10" db="EMBL/GenBank/DDBJ databases">
        <authorList>
            <person name="Schartl M."/>
            <person name="Warren W."/>
        </authorList>
    </citation>
    <scope>NUCLEOTIDE SEQUENCE [LARGE SCALE GENOMIC DNA]</scope>
    <source>
        <strain evidence="7">female</strain>
    </source>
</reference>
<dbReference type="PANTHER" id="PTHR11967:SF2">
    <property type="entry name" value="ALPHA-1-ACID GLYCOPROTEIN 1"/>
    <property type="match status" value="1"/>
</dbReference>
<dbReference type="SUPFAM" id="SSF50814">
    <property type="entry name" value="Lipocalins"/>
    <property type="match status" value="1"/>
</dbReference>
<evidence type="ECO:0000313" key="7">
    <source>
        <dbReference type="Proteomes" id="UP000028760"/>
    </source>
</evidence>
<sequence length="225" mass="25408">MKTLWVAVVLSFVSVGQPAPLTCDKLAKPVEKRPELSGRWHYIAVSTEACLPALLVNNIFWPSLAVDITHKGTPNLYTATVKAKMYGFCFSETEDFFQENNKVFEVNSENAPVGEPDVLLQTSCSDCIVVKSNDTLSTVSLLSRRTTITEEELKEFEMQVQCVRFSKPQVLNADQDYDNCQDIDDITDDQSRTFLLQVIERVKLTHQSILKCFVDMLLSYIPVTI</sequence>
<accession>A0A087Y5N2</accession>
<comment type="subcellular location">
    <subcellularLocation>
        <location evidence="1">Secreted</location>
    </subcellularLocation>
</comment>
<dbReference type="GeneTree" id="ENSGT00940000170665"/>
<dbReference type="Proteomes" id="UP000028760">
    <property type="component" value="Unassembled WGS sequence"/>
</dbReference>
<dbReference type="AlphaFoldDB" id="A0A087Y5N2"/>
<keyword evidence="4" id="KW-0325">Glycoprotein</keyword>
<dbReference type="Gene3D" id="2.40.128.20">
    <property type="match status" value="1"/>
</dbReference>
<dbReference type="PANTHER" id="PTHR11967">
    <property type="entry name" value="ALPHA-1-ACID GLYCOPROTEIN"/>
    <property type="match status" value="1"/>
</dbReference>